<dbReference type="EMBL" id="BTSY01000002">
    <property type="protein sequence ID" value="GMT15186.1"/>
    <property type="molecule type" value="Genomic_DNA"/>
</dbReference>
<feature type="transmembrane region" description="Helical" evidence="1">
    <location>
        <begin position="232"/>
        <end position="255"/>
    </location>
</feature>
<gene>
    <name evidence="2" type="ORF">PFISCL1PPCAC_6483</name>
</gene>
<proteinExistence type="predicted"/>
<evidence type="ECO:0000256" key="1">
    <source>
        <dbReference type="SAM" id="Phobius"/>
    </source>
</evidence>
<feature type="non-terminal residue" evidence="2">
    <location>
        <position position="1"/>
    </location>
</feature>
<accession>A0AAV5V8W5</accession>
<dbReference type="Proteomes" id="UP001432322">
    <property type="component" value="Unassembled WGS sequence"/>
</dbReference>
<evidence type="ECO:0000313" key="2">
    <source>
        <dbReference type="EMBL" id="GMT15186.1"/>
    </source>
</evidence>
<name>A0AAV5V8W5_9BILA</name>
<evidence type="ECO:0000313" key="3">
    <source>
        <dbReference type="Proteomes" id="UP001432322"/>
    </source>
</evidence>
<sequence>SDAINDCCSLFQECDGSQCKDEQQRCIDNLTVGGNTHCRALTDHIVERDSLDNSMPGFEKWNCHAESIDESRRLHAMFASGCHRLINPVSECCSSLWTSVEPEKECMDGLLNYFDLEEPCRPYVNKILIRERIVTTTSILPLNTHEPSIISPTIDDDFESTSILPLSIESSTTDDVDEPTSIFDLSTTITPSDNDELSLNVLVYIRRIYKYTATYVEKAGEKAEKNPTETAIVIFLMLLGLIFTVLGICSCCIVCTRISTKPTEEDHLDPNRSISVITVRSPSTSN</sequence>
<keyword evidence="1" id="KW-0472">Membrane</keyword>
<keyword evidence="3" id="KW-1185">Reference proteome</keyword>
<dbReference type="AlphaFoldDB" id="A0AAV5V8W5"/>
<comment type="caution">
    <text evidence="2">The sequence shown here is derived from an EMBL/GenBank/DDBJ whole genome shotgun (WGS) entry which is preliminary data.</text>
</comment>
<organism evidence="2 3">
    <name type="scientific">Pristionchus fissidentatus</name>
    <dbReference type="NCBI Taxonomy" id="1538716"/>
    <lineage>
        <taxon>Eukaryota</taxon>
        <taxon>Metazoa</taxon>
        <taxon>Ecdysozoa</taxon>
        <taxon>Nematoda</taxon>
        <taxon>Chromadorea</taxon>
        <taxon>Rhabditida</taxon>
        <taxon>Rhabditina</taxon>
        <taxon>Diplogasteromorpha</taxon>
        <taxon>Diplogasteroidea</taxon>
        <taxon>Neodiplogasteridae</taxon>
        <taxon>Pristionchus</taxon>
    </lineage>
</organism>
<reference evidence="2" key="1">
    <citation type="submission" date="2023-10" db="EMBL/GenBank/DDBJ databases">
        <title>Genome assembly of Pristionchus species.</title>
        <authorList>
            <person name="Yoshida K."/>
            <person name="Sommer R.J."/>
        </authorList>
    </citation>
    <scope>NUCLEOTIDE SEQUENCE</scope>
    <source>
        <strain evidence="2">RS5133</strain>
    </source>
</reference>
<keyword evidence="1" id="KW-0812">Transmembrane</keyword>
<keyword evidence="1" id="KW-1133">Transmembrane helix</keyword>
<protein>
    <submittedName>
        <fullName evidence="2">Uncharacterized protein</fullName>
    </submittedName>
</protein>